<dbReference type="GO" id="GO:0006508">
    <property type="term" value="P:proteolysis"/>
    <property type="evidence" value="ECO:0007669"/>
    <property type="project" value="UniProtKB-KW"/>
</dbReference>
<reference evidence="9 10" key="1">
    <citation type="submission" date="2020-07" db="EMBL/GenBank/DDBJ databases">
        <title>Genomic diversity of species in the Neisseriaceae family.</title>
        <authorList>
            <person name="Vincent A.T."/>
            <person name="Bernet E."/>
            <person name="Veyrier F.J."/>
        </authorList>
    </citation>
    <scope>NUCLEOTIDE SEQUENCE [LARGE SCALE GENOMIC DNA]</scope>
    <source>
        <strain evidence="9 10">DSM 22244</strain>
    </source>
</reference>
<protein>
    <submittedName>
        <fullName evidence="9">Matrixin family metalloprotease</fullName>
    </submittedName>
</protein>
<dbReference type="SUPFAM" id="SSF51120">
    <property type="entry name" value="beta-Roll"/>
    <property type="match status" value="4"/>
</dbReference>
<evidence type="ECO:0000256" key="5">
    <source>
        <dbReference type="ARBA" id="ARBA00022723"/>
    </source>
</evidence>
<keyword evidence="5" id="KW-0479">Metal-binding</keyword>
<dbReference type="KEGG" id="nsg:H3L94_06030"/>
<dbReference type="SUPFAM" id="SSF55486">
    <property type="entry name" value="Metalloproteases ('zincins'), catalytic domain"/>
    <property type="match status" value="1"/>
</dbReference>
<organism evidence="9 10">
    <name type="scientific">Neisseria shayeganii</name>
    <dbReference type="NCBI Taxonomy" id="607712"/>
    <lineage>
        <taxon>Bacteria</taxon>
        <taxon>Pseudomonadati</taxon>
        <taxon>Pseudomonadota</taxon>
        <taxon>Betaproteobacteria</taxon>
        <taxon>Neisseriales</taxon>
        <taxon>Neisseriaceae</taxon>
        <taxon>Neisseria</taxon>
    </lineage>
</organism>
<dbReference type="PRINTS" id="PR00313">
    <property type="entry name" value="CABNDNGRPT"/>
</dbReference>
<dbReference type="AlphaFoldDB" id="A0A7D7RTR2"/>
<dbReference type="InterPro" id="IPR034033">
    <property type="entry name" value="Serralysin-like"/>
</dbReference>
<evidence type="ECO:0000256" key="7">
    <source>
        <dbReference type="ARBA" id="ARBA00022833"/>
    </source>
</evidence>
<keyword evidence="4 9" id="KW-0645">Protease</keyword>
<keyword evidence="9" id="KW-0482">Metalloprotease</keyword>
<dbReference type="InterPro" id="IPR006026">
    <property type="entry name" value="Peptidase_Metallo"/>
</dbReference>
<dbReference type="GO" id="GO:0005576">
    <property type="term" value="C:extracellular region"/>
    <property type="evidence" value="ECO:0007669"/>
    <property type="project" value="UniProtKB-SubCell"/>
</dbReference>
<comment type="similarity">
    <text evidence="2">Belongs to the peptidase M10B family.</text>
</comment>
<dbReference type="GO" id="GO:0031012">
    <property type="term" value="C:extracellular matrix"/>
    <property type="evidence" value="ECO:0007669"/>
    <property type="project" value="InterPro"/>
</dbReference>
<dbReference type="Gene3D" id="2.150.10.10">
    <property type="entry name" value="Serralysin-like metalloprotease, C-terminal"/>
    <property type="match status" value="5"/>
</dbReference>
<dbReference type="GO" id="GO:0005509">
    <property type="term" value="F:calcium ion binding"/>
    <property type="evidence" value="ECO:0007669"/>
    <property type="project" value="InterPro"/>
</dbReference>
<dbReference type="Pfam" id="PF00353">
    <property type="entry name" value="HemolysinCabind"/>
    <property type="match status" value="7"/>
</dbReference>
<evidence type="ECO:0000256" key="2">
    <source>
        <dbReference type="ARBA" id="ARBA00009490"/>
    </source>
</evidence>
<dbReference type="InterPro" id="IPR001818">
    <property type="entry name" value="Pept_M10_metallopeptidase"/>
</dbReference>
<dbReference type="PROSITE" id="PS00330">
    <property type="entry name" value="HEMOLYSIN_CALCIUM"/>
    <property type="match status" value="4"/>
</dbReference>
<name>A0A7D7RTR2_9NEIS</name>
<dbReference type="CDD" id="cd04277">
    <property type="entry name" value="ZnMc_serralysin_like"/>
    <property type="match status" value="1"/>
</dbReference>
<evidence type="ECO:0000256" key="4">
    <source>
        <dbReference type="ARBA" id="ARBA00022670"/>
    </source>
</evidence>
<evidence type="ECO:0000256" key="3">
    <source>
        <dbReference type="ARBA" id="ARBA00022525"/>
    </source>
</evidence>
<evidence type="ECO:0000256" key="1">
    <source>
        <dbReference type="ARBA" id="ARBA00004613"/>
    </source>
</evidence>
<feature type="domain" description="Peptidase metallopeptidase" evidence="8">
    <location>
        <begin position="215"/>
        <end position="398"/>
    </location>
</feature>
<evidence type="ECO:0000313" key="10">
    <source>
        <dbReference type="Proteomes" id="UP000514752"/>
    </source>
</evidence>
<dbReference type="Proteomes" id="UP000514752">
    <property type="component" value="Chromosome"/>
</dbReference>
<evidence type="ECO:0000259" key="8">
    <source>
        <dbReference type="SMART" id="SM00235"/>
    </source>
</evidence>
<evidence type="ECO:0000256" key="6">
    <source>
        <dbReference type="ARBA" id="ARBA00022801"/>
    </source>
</evidence>
<evidence type="ECO:0000313" key="9">
    <source>
        <dbReference type="EMBL" id="QMT39444.1"/>
    </source>
</evidence>
<dbReference type="InterPro" id="IPR001343">
    <property type="entry name" value="Hemolysn_Ca-bd"/>
</dbReference>
<proteinExistence type="inferred from homology"/>
<accession>A0A7D7RTR2</accession>
<dbReference type="InterPro" id="IPR011049">
    <property type="entry name" value="Serralysin-like_metalloprot_C"/>
</dbReference>
<dbReference type="SMART" id="SM00235">
    <property type="entry name" value="ZnMc"/>
    <property type="match status" value="1"/>
</dbReference>
<dbReference type="Pfam" id="PF00413">
    <property type="entry name" value="Peptidase_M10"/>
    <property type="match status" value="1"/>
</dbReference>
<keyword evidence="6" id="KW-0378">Hydrolase</keyword>
<dbReference type="EMBL" id="CP059567">
    <property type="protein sequence ID" value="QMT39444.1"/>
    <property type="molecule type" value="Genomic_DNA"/>
</dbReference>
<dbReference type="PANTHER" id="PTHR38340:SF1">
    <property type="entry name" value="S-LAYER PROTEIN"/>
    <property type="match status" value="1"/>
</dbReference>
<dbReference type="InterPro" id="IPR050557">
    <property type="entry name" value="RTX_toxin/Mannuronan_C5-epim"/>
</dbReference>
<gene>
    <name evidence="9" type="ORF">H3L94_06030</name>
</gene>
<keyword evidence="7" id="KW-0862">Zinc</keyword>
<comment type="subcellular location">
    <subcellularLocation>
        <location evidence="1">Secreted</location>
    </subcellularLocation>
</comment>
<dbReference type="RefSeq" id="WP_182121278.1">
    <property type="nucleotide sequence ID" value="NZ_CP059567.1"/>
</dbReference>
<dbReference type="GO" id="GO:0008270">
    <property type="term" value="F:zinc ion binding"/>
    <property type="evidence" value="ECO:0007669"/>
    <property type="project" value="InterPro"/>
</dbReference>
<dbReference type="Gene3D" id="3.40.390.10">
    <property type="entry name" value="Collagenase (Catalytic Domain)"/>
    <property type="match status" value="1"/>
</dbReference>
<dbReference type="InterPro" id="IPR018511">
    <property type="entry name" value="Hemolysin-typ_Ca-bd_CS"/>
</dbReference>
<keyword evidence="3" id="KW-0964">Secreted</keyword>
<dbReference type="InterPro" id="IPR024079">
    <property type="entry name" value="MetalloPept_cat_dom_sf"/>
</dbReference>
<sequence>MSHSNNKTAGPVSSHYVTNIFTPTTQAYPVQINQSDSYYGTEWPELINGNNIFKKNIYGLGGDDIIAGGMLNDNLYGGTGNDTVLTNNSLKTNLYGDTGNDFLAGYFGNDVLNGGSGADQMFGGKGSDTYYVDHIDDEVNEKIAFTATINGNNVSLKGDLFTPWFNDIDTVYVSVSNYKVPAGFEKVIYTQGATALPYFIDAVYSGQRTGYLAASQNKWKGIGKALKVSYSFAVNSHDAATGETFTGFREYSAAQKANVRKALEAYSKVADITFTEVADGQADFRFYLNDLKEASNNYRIGKNVCPCCKGQHQAFDSSEWITSGYAYFGGDVHLNSNLYGTNNQAFAHGQDGYDTLLHEVGHSLGLKHPGQYGTDDGPFLSTQEEHLGNTLMTYNTNGHTQNQGLKIFDLAAVHYLFGTNKTARSGNNTYTLTDRYIWDGAGNDTLTAANASQNVFINLAPGGWIYTGNKASLLTATGQAFIGFGTYIENAVGSNFNDRISGNSLDNTITGLFGDDLLSGGWGNDQLLGGDGNDTLYGEHGDDRLYGDSGNDKLYGNAGNDLLSGGWGYDQLWGGDGNDTLYGEHNEDMLYGEAGNDKLYGNSGNDKLYGGDSNDVLTGGWGDDHMWGDKGNDVLYGEHNNDRLFGGSGNDRLYGNSGNDLLGGGWGDDRLWGGDGNDTLYGEHNNDVLYGGAGKDILYGGAGKDTFVFDSALGGGNVDIVKDFAVGMDKIALGKAIFGGGLDSSIEAAEFGLGSSATNSRQRILFNQTDGKLYYDVDGNGNSTAVHFATLQGSGLNQLDHTSFSLI</sequence>
<dbReference type="PANTHER" id="PTHR38340">
    <property type="entry name" value="S-LAYER PROTEIN"/>
    <property type="match status" value="1"/>
</dbReference>
<dbReference type="GO" id="GO:0004222">
    <property type="term" value="F:metalloendopeptidase activity"/>
    <property type="evidence" value="ECO:0007669"/>
    <property type="project" value="InterPro"/>
</dbReference>